<protein>
    <submittedName>
        <fullName evidence="1">Uncharacterized protein</fullName>
    </submittedName>
</protein>
<dbReference type="EMBL" id="JAOVZR010000001">
    <property type="protein sequence ID" value="MCY0149500.1"/>
    <property type="molecule type" value="Genomic_DNA"/>
</dbReference>
<dbReference type="Pfam" id="PF22399">
    <property type="entry name" value="DUF6979"/>
    <property type="match status" value="1"/>
</dbReference>
<comment type="caution">
    <text evidence="1">The sequence shown here is derived from an EMBL/GenBank/DDBJ whole genome shotgun (WGS) entry which is preliminary data.</text>
</comment>
<dbReference type="Proteomes" id="UP001073227">
    <property type="component" value="Unassembled WGS sequence"/>
</dbReference>
<name>A0ABT3ZCJ5_9HYPH</name>
<evidence type="ECO:0000313" key="1">
    <source>
        <dbReference type="EMBL" id="MCY0149500.1"/>
    </source>
</evidence>
<proteinExistence type="predicted"/>
<reference evidence="1" key="1">
    <citation type="submission" date="2022-10" db="EMBL/GenBank/DDBJ databases">
        <title>Hoeflea sp. G2-23, isolated from marine algae.</title>
        <authorList>
            <person name="Kristyanto S."/>
            <person name="Kim J.M."/>
            <person name="Jeon C.O."/>
        </authorList>
    </citation>
    <scope>NUCLEOTIDE SEQUENCE</scope>
    <source>
        <strain evidence="1">G2-23</strain>
    </source>
</reference>
<accession>A0ABT3ZCJ5</accession>
<gene>
    <name evidence="1" type="ORF">OEG84_17750</name>
</gene>
<evidence type="ECO:0000313" key="2">
    <source>
        <dbReference type="Proteomes" id="UP001073227"/>
    </source>
</evidence>
<dbReference type="RefSeq" id="WP_267654967.1">
    <property type="nucleotide sequence ID" value="NZ_JAOVZR010000001.1"/>
</dbReference>
<keyword evidence="2" id="KW-1185">Reference proteome</keyword>
<organism evidence="1 2">
    <name type="scientific">Hoeflea algicola</name>
    <dbReference type="NCBI Taxonomy" id="2983763"/>
    <lineage>
        <taxon>Bacteria</taxon>
        <taxon>Pseudomonadati</taxon>
        <taxon>Pseudomonadota</taxon>
        <taxon>Alphaproteobacteria</taxon>
        <taxon>Hyphomicrobiales</taxon>
        <taxon>Rhizobiaceae</taxon>
        <taxon>Hoeflea</taxon>
    </lineage>
</organism>
<sequence length="149" mass="16327">MGAIIPLRIPDIEHQNSNWDRAVGKYGEAATAAAILLSQNQAMPPRLAWESAVRDIFPNSKSSRMKGCPRDAFLALCGNGDIRNVASGSYTRSIKNKGYVERALAAIRSDPNLALNQKALWLVVMNGTKKMENSQMDVLSALYLNGHIK</sequence>
<dbReference type="InterPro" id="IPR053917">
    <property type="entry name" value="DUF6979"/>
</dbReference>